<dbReference type="PROSITE" id="PS51420">
    <property type="entry name" value="RHO"/>
    <property type="match status" value="1"/>
</dbReference>
<keyword evidence="3" id="KW-1185">Reference proteome</keyword>
<evidence type="ECO:0000313" key="2">
    <source>
        <dbReference type="EnsemblMetazoa" id="XP_020895066.1"/>
    </source>
</evidence>
<dbReference type="AlphaFoldDB" id="A0A913WW97"/>
<dbReference type="PANTHER" id="PTHR24413">
    <property type="entry name" value="SPECKLE-TYPE POZ PROTEIN"/>
    <property type="match status" value="1"/>
</dbReference>
<feature type="domain" description="BTB" evidence="1">
    <location>
        <begin position="252"/>
        <end position="329"/>
    </location>
</feature>
<proteinExistence type="predicted"/>
<dbReference type="InterPro" id="IPR000210">
    <property type="entry name" value="BTB/POZ_dom"/>
</dbReference>
<dbReference type="SMART" id="SM00174">
    <property type="entry name" value="RHO"/>
    <property type="match status" value="1"/>
</dbReference>
<dbReference type="Pfam" id="PF00651">
    <property type="entry name" value="BTB"/>
    <property type="match status" value="2"/>
</dbReference>
<feature type="domain" description="BTB" evidence="1">
    <location>
        <begin position="392"/>
        <end position="461"/>
    </location>
</feature>
<dbReference type="SUPFAM" id="SSF54695">
    <property type="entry name" value="POZ domain"/>
    <property type="match status" value="2"/>
</dbReference>
<dbReference type="SMART" id="SM00225">
    <property type="entry name" value="BTB"/>
    <property type="match status" value="2"/>
</dbReference>
<dbReference type="KEGG" id="epa:110234058"/>
<dbReference type="Proteomes" id="UP000887567">
    <property type="component" value="Unplaced"/>
</dbReference>
<dbReference type="InterPro" id="IPR027417">
    <property type="entry name" value="P-loop_NTPase"/>
</dbReference>
<dbReference type="PROSITE" id="PS51421">
    <property type="entry name" value="RAS"/>
    <property type="match status" value="1"/>
</dbReference>
<sequence>MRYLKVKVIGDSTVGKTSLLSRWYHQNYPPQDEPGQKQRGNSSTLPPVLESFFVNTTVNSEAYIVTFWDTCTMRSFNDMDVVKLKPLEYEDTDVFIACFDISNPKSFQNISTVWVPEMRYYVPGTPLVVVGNKADLRSSDSLQTLVSCAKGLELAKRLDAEYLEMSAVTCEGLKEVIDTALRIALSRPNSVENKPKRKFAKFNDNPDKVFSKLYEPPSLPRQVPEEIVISIPASTYSSNMRKLLVHNSADCSDFTINFDQCSIPVHRIVLCMAGEWFRNLLLNKTATETELKGLLIPHLSNEEDQKTVRFEAFKRFLEFIYTLEFAFDQKSNQEVLKEVSKMARASQLSELIECCTNVLNKEDYLNSKICRLANEHRRQTVRDLFVNKPTLSDVTFSVEGRHVFAHKAIVMARCDVMAAMLGGAFKEGSTAKEPIPIAETTEDGFLDLLEYLYTDALAERPSSDYRQLLVLSDRFCLPRLRAVCELYISNQVKKEIRKKLNLSTDTCRIILHTLLFAEYHNATQLYKWCCYIITIYYANFEKLEDLALLKPQVRAYLENHRWPPLSYLAELEEFKRRTNR</sequence>
<dbReference type="Gene3D" id="3.40.50.300">
    <property type="entry name" value="P-loop containing nucleotide triphosphate hydrolases"/>
    <property type="match status" value="1"/>
</dbReference>
<dbReference type="GO" id="GO:0005525">
    <property type="term" value="F:GTP binding"/>
    <property type="evidence" value="ECO:0007669"/>
    <property type="project" value="InterPro"/>
</dbReference>
<dbReference type="GO" id="GO:0003924">
    <property type="term" value="F:GTPase activity"/>
    <property type="evidence" value="ECO:0007669"/>
    <property type="project" value="InterPro"/>
</dbReference>
<reference evidence="2" key="1">
    <citation type="submission" date="2022-11" db="UniProtKB">
        <authorList>
            <consortium name="EnsemblMetazoa"/>
        </authorList>
    </citation>
    <scope>IDENTIFICATION</scope>
</reference>
<dbReference type="SMART" id="SM00173">
    <property type="entry name" value="RAS"/>
    <property type="match status" value="1"/>
</dbReference>
<dbReference type="SUPFAM" id="SSF52540">
    <property type="entry name" value="P-loop containing nucleoside triphosphate hydrolases"/>
    <property type="match status" value="1"/>
</dbReference>
<dbReference type="InterPro" id="IPR005225">
    <property type="entry name" value="Small_GTP-bd"/>
</dbReference>
<dbReference type="PROSITE" id="PS50097">
    <property type="entry name" value="BTB"/>
    <property type="match status" value="2"/>
</dbReference>
<dbReference type="CDD" id="cd00157">
    <property type="entry name" value="Rho"/>
    <property type="match status" value="1"/>
</dbReference>
<dbReference type="InterPro" id="IPR001806">
    <property type="entry name" value="Small_GTPase"/>
</dbReference>
<dbReference type="EnsemblMetazoa" id="XM_021039407.2">
    <property type="protein sequence ID" value="XP_020895066.1"/>
    <property type="gene ID" value="LOC110234058"/>
</dbReference>
<name>A0A913WW97_EXADI</name>
<dbReference type="OrthoDB" id="10251809at2759"/>
<dbReference type="SMART" id="SM00175">
    <property type="entry name" value="RAB"/>
    <property type="match status" value="1"/>
</dbReference>
<dbReference type="Pfam" id="PF00071">
    <property type="entry name" value="Ras"/>
    <property type="match status" value="1"/>
</dbReference>
<dbReference type="OMA" id="CERRISE"/>
<protein>
    <recommendedName>
        <fullName evidence="1">BTB domain-containing protein</fullName>
    </recommendedName>
</protein>
<evidence type="ECO:0000313" key="3">
    <source>
        <dbReference type="Proteomes" id="UP000887567"/>
    </source>
</evidence>
<organism evidence="2 3">
    <name type="scientific">Exaiptasia diaphana</name>
    <name type="common">Tropical sea anemone</name>
    <name type="synonym">Aiptasia pulchella</name>
    <dbReference type="NCBI Taxonomy" id="2652724"/>
    <lineage>
        <taxon>Eukaryota</taxon>
        <taxon>Metazoa</taxon>
        <taxon>Cnidaria</taxon>
        <taxon>Anthozoa</taxon>
        <taxon>Hexacorallia</taxon>
        <taxon>Actiniaria</taxon>
        <taxon>Aiptasiidae</taxon>
        <taxon>Exaiptasia</taxon>
    </lineage>
</organism>
<evidence type="ECO:0000259" key="1">
    <source>
        <dbReference type="PROSITE" id="PS50097"/>
    </source>
</evidence>
<dbReference type="RefSeq" id="XP_020895066.1">
    <property type="nucleotide sequence ID" value="XM_021039407.2"/>
</dbReference>
<accession>A0A913WW97</accession>
<dbReference type="GeneID" id="110234058"/>
<dbReference type="InterPro" id="IPR011333">
    <property type="entry name" value="SKP1/BTB/POZ_sf"/>
</dbReference>
<dbReference type="Gene3D" id="3.30.710.10">
    <property type="entry name" value="Potassium Channel Kv1.1, Chain A"/>
    <property type="match status" value="2"/>
</dbReference>
<dbReference type="PROSITE" id="PS51419">
    <property type="entry name" value="RAB"/>
    <property type="match status" value="1"/>
</dbReference>
<dbReference type="PRINTS" id="PR00449">
    <property type="entry name" value="RASTRNSFRMNG"/>
</dbReference>
<dbReference type="CDD" id="cd18299">
    <property type="entry name" value="BTB1_POZ_RhoBTB"/>
    <property type="match status" value="1"/>
</dbReference>
<dbReference type="NCBIfam" id="TIGR00231">
    <property type="entry name" value="small_GTP"/>
    <property type="match status" value="1"/>
</dbReference>